<gene>
    <name evidence="2" type="ORF">ARAX_ADH079023-072J06-006</name>
</gene>
<organism evidence="2">
    <name type="scientific">Arachis duranensis</name>
    <name type="common">Wild peanut</name>
    <dbReference type="NCBI Taxonomy" id="130453"/>
    <lineage>
        <taxon>Eukaryota</taxon>
        <taxon>Viridiplantae</taxon>
        <taxon>Streptophyta</taxon>
        <taxon>Embryophyta</taxon>
        <taxon>Tracheophyta</taxon>
        <taxon>Spermatophyta</taxon>
        <taxon>Magnoliopsida</taxon>
        <taxon>eudicotyledons</taxon>
        <taxon>Gunneridae</taxon>
        <taxon>Pentapetalae</taxon>
        <taxon>rosids</taxon>
        <taxon>fabids</taxon>
        <taxon>Fabales</taxon>
        <taxon>Fabaceae</taxon>
        <taxon>Papilionoideae</taxon>
        <taxon>50 kb inversion clade</taxon>
        <taxon>dalbergioids sensu lato</taxon>
        <taxon>Dalbergieae</taxon>
        <taxon>Pterocarpus clade</taxon>
        <taxon>Arachis</taxon>
    </lineage>
</organism>
<feature type="region of interest" description="Disordered" evidence="1">
    <location>
        <begin position="1"/>
        <end position="27"/>
    </location>
</feature>
<sequence length="135" mass="15691">MMKKDKKRILVKGISATGEQRTEKKKKKERPEMIVYLLGTSKDMVVSPPRFAFQSYIDQSRGWSYLESFTCKTEVTYRSYVCIHRLKRVAPIRQRLLTEVMTLETKLGQRLLSYVGSGSKPTDELITCTRDRHPS</sequence>
<reference evidence="2" key="1">
    <citation type="journal article" date="2013" name="Ann. Bot.">
        <title>The repetitive component of the A genome of peanut (Arachis hypogaea) and its role in remodelling intergenic sequence space since its evolutionary divergence from the B genome.</title>
        <authorList>
            <person name="Bertioli D.J."/>
            <person name="Vidigal B."/>
            <person name="Nielen S."/>
            <person name="Ratnaparkhe M.B."/>
            <person name="Lee T.H."/>
            <person name="Leal-Bertioli S.C."/>
            <person name="Kim C."/>
            <person name="Guimaraes P.M."/>
            <person name="Seijo G."/>
            <person name="Schwarzacher T."/>
            <person name="Paterson A.H."/>
            <person name="Heslop-Harrison P."/>
            <person name="Araujo A.C."/>
        </authorList>
    </citation>
    <scope>NUCLEOTIDE SEQUENCE</scope>
</reference>
<dbReference type="AlphaFoldDB" id="N1NKE6"/>
<name>N1NKE6_ARADU</name>
<protein>
    <submittedName>
        <fullName evidence="2">Uncharacterized protein</fullName>
    </submittedName>
</protein>
<dbReference type="EMBL" id="HF937568">
    <property type="protein sequence ID" value="CCW28776.1"/>
    <property type="molecule type" value="Genomic_DNA"/>
</dbReference>
<reference evidence="2" key="2">
    <citation type="submission" date="2013-04" db="EMBL/GenBank/DDBJ databases">
        <authorList>
            <person name="Bertioli D."/>
        </authorList>
    </citation>
    <scope>NUCLEOTIDE SEQUENCE</scope>
</reference>
<feature type="compositionally biased region" description="Basic residues" evidence="1">
    <location>
        <begin position="1"/>
        <end position="10"/>
    </location>
</feature>
<accession>N1NKE6</accession>
<evidence type="ECO:0000313" key="2">
    <source>
        <dbReference type="EMBL" id="CCW28776.1"/>
    </source>
</evidence>
<proteinExistence type="predicted"/>
<evidence type="ECO:0000256" key="1">
    <source>
        <dbReference type="SAM" id="MobiDB-lite"/>
    </source>
</evidence>